<dbReference type="eggNOG" id="arCOG04920">
    <property type="taxonomic scope" value="Archaea"/>
</dbReference>
<sequence length="77" mass="8049">MGPERQATTRSAIKAGITVDVVQKQDQRSGTLTRGVVSAILTNSATHPHGIKVRLTDGRVGRVQAIINTGADAGQKS</sequence>
<dbReference type="STRING" id="521011.Mpal_0234"/>
<dbReference type="NCBIfam" id="TIGR03833">
    <property type="entry name" value="YwbE family protein"/>
    <property type="match status" value="1"/>
</dbReference>
<dbReference type="Proteomes" id="UP000002457">
    <property type="component" value="Chromosome"/>
</dbReference>
<dbReference type="OrthoDB" id="2792at2157"/>
<name>B8GJ45_METPE</name>
<organism evidence="1 2">
    <name type="scientific">Methanosphaerula palustris (strain ATCC BAA-1556 / DSM 19958 / E1-9c)</name>
    <dbReference type="NCBI Taxonomy" id="521011"/>
    <lineage>
        <taxon>Archaea</taxon>
        <taxon>Methanobacteriati</taxon>
        <taxon>Methanobacteriota</taxon>
        <taxon>Stenosarchaea group</taxon>
        <taxon>Methanomicrobia</taxon>
        <taxon>Methanomicrobiales</taxon>
        <taxon>Methanoregulaceae</taxon>
        <taxon>Methanosphaerula</taxon>
    </lineage>
</organism>
<keyword evidence="2" id="KW-1185">Reference proteome</keyword>
<dbReference type="InterPro" id="IPR019240">
    <property type="entry name" value="DUF2196"/>
</dbReference>
<proteinExistence type="predicted"/>
<evidence type="ECO:0008006" key="3">
    <source>
        <dbReference type="Google" id="ProtNLM"/>
    </source>
</evidence>
<reference evidence="1 2" key="1">
    <citation type="journal article" date="2015" name="Genome Announc.">
        <title>Complete Genome Sequence of Methanosphaerula palustris E1-9CT, a Hydrogenotrophic Methanogen Isolated from a Minerotrophic Fen Peatland.</title>
        <authorList>
            <person name="Cadillo-Quiroz H."/>
            <person name="Browne P."/>
            <person name="Kyrpides N."/>
            <person name="Woyke T."/>
            <person name="Goodwin L."/>
            <person name="Detter C."/>
            <person name="Yavitt J.B."/>
            <person name="Zinder S.H."/>
        </authorList>
    </citation>
    <scope>NUCLEOTIDE SEQUENCE [LARGE SCALE GENOMIC DNA]</scope>
    <source>
        <strain evidence="2">ATCC BAA-1556 / DSM 19958 / E1-9c</strain>
    </source>
</reference>
<evidence type="ECO:0000313" key="1">
    <source>
        <dbReference type="EMBL" id="ACL15618.1"/>
    </source>
</evidence>
<dbReference type="PANTHER" id="PTHR40069">
    <property type="entry name" value="YWBE PROTEIN"/>
    <property type="match status" value="1"/>
</dbReference>
<dbReference type="KEGG" id="mpl:Mpal_0234"/>
<accession>B8GJ45</accession>
<dbReference type="RefSeq" id="WP_012616937.1">
    <property type="nucleotide sequence ID" value="NC_011832.1"/>
</dbReference>
<dbReference type="PANTHER" id="PTHR40069:SF1">
    <property type="entry name" value="YWBE PROTEIN"/>
    <property type="match status" value="1"/>
</dbReference>
<gene>
    <name evidence="1" type="ordered locus">Mpal_0234</name>
</gene>
<dbReference type="GeneID" id="7270620"/>
<dbReference type="AlphaFoldDB" id="B8GJ45"/>
<dbReference type="Pfam" id="PF09962">
    <property type="entry name" value="DUF2196"/>
    <property type="match status" value="1"/>
</dbReference>
<dbReference type="HOGENOM" id="CLU_182218_0_0_2"/>
<evidence type="ECO:0000313" key="2">
    <source>
        <dbReference type="Proteomes" id="UP000002457"/>
    </source>
</evidence>
<dbReference type="EMBL" id="CP001338">
    <property type="protein sequence ID" value="ACL15618.1"/>
    <property type="molecule type" value="Genomic_DNA"/>
</dbReference>
<protein>
    <recommendedName>
        <fullName evidence="3">YwbE family protein</fullName>
    </recommendedName>
</protein>